<gene>
    <name evidence="3" type="ordered locus">Nham_2365</name>
</gene>
<dbReference type="EMBL" id="CP000319">
    <property type="protein sequence ID" value="ABE63157.1"/>
    <property type="molecule type" value="Genomic_DNA"/>
</dbReference>
<keyword evidence="4" id="KW-1185">Reference proteome</keyword>
<organism evidence="3 4">
    <name type="scientific">Nitrobacter hamburgensis (strain DSM 10229 / NCIMB 13809 / X14)</name>
    <dbReference type="NCBI Taxonomy" id="323097"/>
    <lineage>
        <taxon>Bacteria</taxon>
        <taxon>Pseudomonadati</taxon>
        <taxon>Pseudomonadota</taxon>
        <taxon>Alphaproteobacteria</taxon>
        <taxon>Hyphomicrobiales</taxon>
        <taxon>Nitrobacteraceae</taxon>
        <taxon>Nitrobacter</taxon>
    </lineage>
</organism>
<proteinExistence type="predicted"/>
<feature type="transmembrane region" description="Helical" evidence="2">
    <location>
        <begin position="46"/>
        <end position="66"/>
    </location>
</feature>
<dbReference type="eggNOG" id="ENOG5032AY6">
    <property type="taxonomic scope" value="Bacteria"/>
</dbReference>
<dbReference type="Proteomes" id="UP000001953">
    <property type="component" value="Chromosome"/>
</dbReference>
<dbReference type="STRING" id="323097.Nham_2365"/>
<dbReference type="AlphaFoldDB" id="Q1QKU0"/>
<sequence>MAPLFWSIATSDIALWIDAVILAAALIVGYAPLLKWFPVIGPYVRVAKLVAFLVFGILSAAVSHRLTDESAELARVKIDLAFSQLQLDTQKQAAETAAKLRAEAEAKAEQANQKVTDYEERLAKQPADHGCNLDSDDVRSLHDIAR</sequence>
<feature type="transmembrane region" description="Helical" evidence="2">
    <location>
        <begin position="13"/>
        <end position="34"/>
    </location>
</feature>
<keyword evidence="2" id="KW-0472">Membrane</keyword>
<protein>
    <submittedName>
        <fullName evidence="3">Uncharacterized protein</fullName>
    </submittedName>
</protein>
<reference evidence="3 4" key="1">
    <citation type="submission" date="2006-03" db="EMBL/GenBank/DDBJ databases">
        <title>Complete sequence of chromosome of Nitrobacter hamburgensis X14.</title>
        <authorList>
            <consortium name="US DOE Joint Genome Institute"/>
            <person name="Copeland A."/>
            <person name="Lucas S."/>
            <person name="Lapidus A."/>
            <person name="Barry K."/>
            <person name="Detter J.C."/>
            <person name="Glavina del Rio T."/>
            <person name="Hammon N."/>
            <person name="Israni S."/>
            <person name="Dalin E."/>
            <person name="Tice H."/>
            <person name="Pitluck S."/>
            <person name="Chain P."/>
            <person name="Malfatti S."/>
            <person name="Shin M."/>
            <person name="Vergez L."/>
            <person name="Schmutz J."/>
            <person name="Larimer F."/>
            <person name="Land M."/>
            <person name="Hauser L."/>
            <person name="Kyrpides N."/>
            <person name="Ivanova N."/>
            <person name="Ward B."/>
            <person name="Arp D."/>
            <person name="Klotz M."/>
            <person name="Stein L."/>
            <person name="O'Mullan G."/>
            <person name="Starkenburg S."/>
            <person name="Sayavedra L."/>
            <person name="Poret-Peterson A.T."/>
            <person name="Gentry M.E."/>
            <person name="Bruce D."/>
            <person name="Richardson P."/>
        </authorList>
    </citation>
    <scope>NUCLEOTIDE SEQUENCE [LARGE SCALE GENOMIC DNA]</scope>
    <source>
        <strain evidence="4">DSM 10229 / NCIMB 13809 / X14</strain>
    </source>
</reference>
<keyword evidence="2" id="KW-1133">Transmembrane helix</keyword>
<name>Q1QKU0_NITHX</name>
<dbReference type="KEGG" id="nha:Nham_2365"/>
<evidence type="ECO:0000256" key="1">
    <source>
        <dbReference type="SAM" id="Coils"/>
    </source>
</evidence>
<evidence type="ECO:0000313" key="3">
    <source>
        <dbReference type="EMBL" id="ABE63157.1"/>
    </source>
</evidence>
<feature type="coiled-coil region" evidence="1">
    <location>
        <begin position="87"/>
        <end position="121"/>
    </location>
</feature>
<keyword evidence="1" id="KW-0175">Coiled coil</keyword>
<keyword evidence="2" id="KW-0812">Transmembrane</keyword>
<dbReference type="RefSeq" id="WP_011510832.1">
    <property type="nucleotide sequence ID" value="NC_007964.1"/>
</dbReference>
<evidence type="ECO:0000256" key="2">
    <source>
        <dbReference type="SAM" id="Phobius"/>
    </source>
</evidence>
<accession>Q1QKU0</accession>
<dbReference type="HOGENOM" id="CLU_1775493_0_0_5"/>
<evidence type="ECO:0000313" key="4">
    <source>
        <dbReference type="Proteomes" id="UP000001953"/>
    </source>
</evidence>